<proteinExistence type="predicted"/>
<dbReference type="EMBL" id="BOOW01000018">
    <property type="protein sequence ID" value="GII92758.1"/>
    <property type="molecule type" value="Genomic_DNA"/>
</dbReference>
<name>A0A919RF55_9ACTN</name>
<evidence type="ECO:0000313" key="1">
    <source>
        <dbReference type="EMBL" id="GII92758.1"/>
    </source>
</evidence>
<organism evidence="1 2">
    <name type="scientific">Sinosporangium siamense</name>
    <dbReference type="NCBI Taxonomy" id="1367973"/>
    <lineage>
        <taxon>Bacteria</taxon>
        <taxon>Bacillati</taxon>
        <taxon>Actinomycetota</taxon>
        <taxon>Actinomycetes</taxon>
        <taxon>Streptosporangiales</taxon>
        <taxon>Streptosporangiaceae</taxon>
        <taxon>Sinosporangium</taxon>
    </lineage>
</organism>
<dbReference type="AlphaFoldDB" id="A0A919RF55"/>
<accession>A0A919RF55</accession>
<sequence length="100" mass="11264">MAGLVPNPLYQALGDALRAVEPLAEELWNDFDRPCRTFQSGKVWTGPAAKRFEVEFVAHRARVRASSDRVVAELRRVLARTPARVSEEEARAIATRYGLR</sequence>
<protein>
    <submittedName>
        <fullName evidence="1">Uncharacterized protein</fullName>
    </submittedName>
</protein>
<reference evidence="1" key="1">
    <citation type="submission" date="2021-01" db="EMBL/GenBank/DDBJ databases">
        <title>Whole genome shotgun sequence of Sinosporangium siamense NBRC 109515.</title>
        <authorList>
            <person name="Komaki H."/>
            <person name="Tamura T."/>
        </authorList>
    </citation>
    <scope>NUCLEOTIDE SEQUENCE</scope>
    <source>
        <strain evidence="1">NBRC 109515</strain>
    </source>
</reference>
<evidence type="ECO:0000313" key="2">
    <source>
        <dbReference type="Proteomes" id="UP000606172"/>
    </source>
</evidence>
<dbReference type="Proteomes" id="UP000606172">
    <property type="component" value="Unassembled WGS sequence"/>
</dbReference>
<comment type="caution">
    <text evidence="1">The sequence shown here is derived from an EMBL/GenBank/DDBJ whole genome shotgun (WGS) entry which is preliminary data.</text>
</comment>
<gene>
    <name evidence="1" type="ORF">Ssi02_29890</name>
</gene>
<keyword evidence="2" id="KW-1185">Reference proteome</keyword>